<gene>
    <name evidence="2" type="ORF">M407DRAFT_26832</name>
</gene>
<keyword evidence="3" id="KW-1185">Reference proteome</keyword>
<organism evidence="2 3">
    <name type="scientific">Tulasnella calospora MUT 4182</name>
    <dbReference type="NCBI Taxonomy" id="1051891"/>
    <lineage>
        <taxon>Eukaryota</taxon>
        <taxon>Fungi</taxon>
        <taxon>Dikarya</taxon>
        <taxon>Basidiomycota</taxon>
        <taxon>Agaricomycotina</taxon>
        <taxon>Agaricomycetes</taxon>
        <taxon>Cantharellales</taxon>
        <taxon>Tulasnellaceae</taxon>
        <taxon>Tulasnella</taxon>
    </lineage>
</organism>
<dbReference type="AlphaFoldDB" id="A0A0C3LQJ2"/>
<accession>A0A0C3LQJ2</accession>
<feature type="compositionally biased region" description="Basic and acidic residues" evidence="1">
    <location>
        <begin position="20"/>
        <end position="40"/>
    </location>
</feature>
<dbReference type="EMBL" id="KN823078">
    <property type="protein sequence ID" value="KIO23702.1"/>
    <property type="molecule type" value="Genomic_DNA"/>
</dbReference>
<feature type="region of interest" description="Disordered" evidence="1">
    <location>
        <begin position="1"/>
        <end position="57"/>
    </location>
</feature>
<sequence>MSESQNTPSVPGGEPGVDGQDQKDTVSARLEAVMRGEDSGSKGFGEATVKDSDVEGGKRGDVFLETCLIGRDSHYPDLPVATRSF</sequence>
<reference evidence="3" key="2">
    <citation type="submission" date="2015-01" db="EMBL/GenBank/DDBJ databases">
        <title>Evolutionary Origins and Diversification of the Mycorrhizal Mutualists.</title>
        <authorList>
            <consortium name="DOE Joint Genome Institute"/>
            <consortium name="Mycorrhizal Genomics Consortium"/>
            <person name="Kohler A."/>
            <person name="Kuo A."/>
            <person name="Nagy L.G."/>
            <person name="Floudas D."/>
            <person name="Copeland A."/>
            <person name="Barry K.W."/>
            <person name="Cichocki N."/>
            <person name="Veneault-Fourrey C."/>
            <person name="LaButti K."/>
            <person name="Lindquist E.A."/>
            <person name="Lipzen A."/>
            <person name="Lundell T."/>
            <person name="Morin E."/>
            <person name="Murat C."/>
            <person name="Riley R."/>
            <person name="Ohm R."/>
            <person name="Sun H."/>
            <person name="Tunlid A."/>
            <person name="Henrissat B."/>
            <person name="Grigoriev I.V."/>
            <person name="Hibbett D.S."/>
            <person name="Martin F."/>
        </authorList>
    </citation>
    <scope>NUCLEOTIDE SEQUENCE [LARGE SCALE GENOMIC DNA]</scope>
    <source>
        <strain evidence="3">MUT 4182</strain>
    </source>
</reference>
<name>A0A0C3LQJ2_9AGAM</name>
<dbReference type="Proteomes" id="UP000054248">
    <property type="component" value="Unassembled WGS sequence"/>
</dbReference>
<evidence type="ECO:0000313" key="2">
    <source>
        <dbReference type="EMBL" id="KIO23702.1"/>
    </source>
</evidence>
<feature type="compositionally biased region" description="Basic and acidic residues" evidence="1">
    <location>
        <begin position="48"/>
        <end position="57"/>
    </location>
</feature>
<evidence type="ECO:0000256" key="1">
    <source>
        <dbReference type="SAM" id="MobiDB-lite"/>
    </source>
</evidence>
<evidence type="ECO:0000313" key="3">
    <source>
        <dbReference type="Proteomes" id="UP000054248"/>
    </source>
</evidence>
<protein>
    <submittedName>
        <fullName evidence="2">Uncharacterized protein</fullName>
    </submittedName>
</protein>
<dbReference type="HOGENOM" id="CLU_2514284_0_0_1"/>
<reference evidence="2 3" key="1">
    <citation type="submission" date="2014-04" db="EMBL/GenBank/DDBJ databases">
        <authorList>
            <consortium name="DOE Joint Genome Institute"/>
            <person name="Kuo A."/>
            <person name="Girlanda M."/>
            <person name="Perotto S."/>
            <person name="Kohler A."/>
            <person name="Nagy L.G."/>
            <person name="Floudas D."/>
            <person name="Copeland A."/>
            <person name="Barry K.W."/>
            <person name="Cichocki N."/>
            <person name="Veneault-Fourrey C."/>
            <person name="LaButti K."/>
            <person name="Lindquist E.A."/>
            <person name="Lipzen A."/>
            <person name="Lundell T."/>
            <person name="Morin E."/>
            <person name="Murat C."/>
            <person name="Sun H."/>
            <person name="Tunlid A."/>
            <person name="Henrissat B."/>
            <person name="Grigoriev I.V."/>
            <person name="Hibbett D.S."/>
            <person name="Martin F."/>
            <person name="Nordberg H.P."/>
            <person name="Cantor M.N."/>
            <person name="Hua S.X."/>
        </authorList>
    </citation>
    <scope>NUCLEOTIDE SEQUENCE [LARGE SCALE GENOMIC DNA]</scope>
    <source>
        <strain evidence="2 3">MUT 4182</strain>
    </source>
</reference>
<proteinExistence type="predicted"/>